<evidence type="ECO:0000313" key="2">
    <source>
        <dbReference type="Proteomes" id="UP001320766"/>
    </source>
</evidence>
<sequence>MSPTRKIRAKARVIKGWIMVYFGRATGNQQLESEGMVVVDGKGGDHPVAGT</sequence>
<evidence type="ECO:0000313" key="1">
    <source>
        <dbReference type="EMBL" id="MCP2350685.1"/>
    </source>
</evidence>
<protein>
    <submittedName>
        <fullName evidence="1">Uncharacterized protein YjbJ (UPF0337 family)</fullName>
    </submittedName>
</protein>
<keyword evidence="2" id="KW-1185">Reference proteome</keyword>
<gene>
    <name evidence="1" type="ORF">HD595_006807</name>
</gene>
<dbReference type="Proteomes" id="UP001320766">
    <property type="component" value="Unassembled WGS sequence"/>
</dbReference>
<comment type="caution">
    <text evidence="1">The sequence shown here is derived from an EMBL/GenBank/DDBJ whole genome shotgun (WGS) entry which is preliminary data.</text>
</comment>
<dbReference type="RefSeq" id="WP_253776309.1">
    <property type="nucleotide sequence ID" value="NZ_BAAAVE010000017.1"/>
</dbReference>
<name>A0ABT1K9L0_9ACTN</name>
<dbReference type="EMBL" id="JAMZEC010000001">
    <property type="protein sequence ID" value="MCP2350685.1"/>
    <property type="molecule type" value="Genomic_DNA"/>
</dbReference>
<organism evidence="1 2">
    <name type="scientific">Nonomuraea roseoviolacea subsp. carminata</name>
    <dbReference type="NCBI Taxonomy" id="160689"/>
    <lineage>
        <taxon>Bacteria</taxon>
        <taxon>Bacillati</taxon>
        <taxon>Actinomycetota</taxon>
        <taxon>Actinomycetes</taxon>
        <taxon>Streptosporangiales</taxon>
        <taxon>Streptosporangiaceae</taxon>
        <taxon>Nonomuraea</taxon>
    </lineage>
</organism>
<reference evidence="1 2" key="1">
    <citation type="submission" date="2022-06" db="EMBL/GenBank/DDBJ databases">
        <title>Sequencing the genomes of 1000 actinobacteria strains.</title>
        <authorList>
            <person name="Klenk H.-P."/>
        </authorList>
    </citation>
    <scope>NUCLEOTIDE SEQUENCE [LARGE SCALE GENOMIC DNA]</scope>
    <source>
        <strain evidence="1 2">DSM 44170</strain>
    </source>
</reference>
<accession>A0ABT1K9L0</accession>
<proteinExistence type="predicted"/>